<dbReference type="InterPro" id="IPR038257">
    <property type="entry name" value="CRISPR-assoc_Cas3_HD_sf"/>
</dbReference>
<accession>A0ABV3E5K6</accession>
<sequence>MQTAQGRHRSRVLGGTAWARQRIAHAAVVYELLGAPEAPEAPEAPGVVKASAAVLVTGVVILADWLVSQEDYLRKRQRGLDPVLADHFKRSQEDAPRLLAEAASDRVGLQRKGLAEAYGVQGEPNPLQRSVMDDGRRWAGASQPGPVGRSPCGRGPGSGRASSSFAGALSLALWCNDVCQRNVGPCAESELWRPPRIPGRSRSTVLTMLPEMQLPQDSALLTHPASEVAGEGLVGYRGGELPPISVVILAAEKDMSGLDVCVRGVLAHSLNPVVLVQIIAQRLPPRSHDDVDSRVVWFDERHCTPSSRDMRQYLRGLGRDPSTASWYFQQLAKLQCSDVLPAGAPEHVLVVDADFVFLRDMAFVDGQGGSVLPYGYPLSWRLNTRVHRLPDQHTALEAAGRLIPGWLPVDAYSGMQHHMVFDRTILGELIQRAQDAHGEPFWQAFLRTADPHKWTGASEYVLYRHFAARFFPERVRHRHVDAVDVIQAEGHGGFVLPEVVAAARNSSLHAVGCHRFLHYAQRLATMDYIPVDLRHTVCAEPVPLQLRLDGGLLTMERAVPPLTLI</sequence>
<dbReference type="EMBL" id="JBEZLS010000010">
    <property type="protein sequence ID" value="MEU9352432.1"/>
    <property type="molecule type" value="Genomic_DNA"/>
</dbReference>
<dbReference type="Gene3D" id="1.10.3210.30">
    <property type="match status" value="1"/>
</dbReference>
<comment type="caution">
    <text evidence="6">The sequence shown here is derived from an EMBL/GenBank/DDBJ whole genome shotgun (WGS) entry which is preliminary data.</text>
</comment>
<evidence type="ECO:0000313" key="6">
    <source>
        <dbReference type="EMBL" id="MEU9352432.1"/>
    </source>
</evidence>
<evidence type="ECO:0000256" key="1">
    <source>
        <dbReference type="ARBA" id="ARBA00022723"/>
    </source>
</evidence>
<keyword evidence="1" id="KW-0479">Metal-binding</keyword>
<proteinExistence type="predicted"/>
<dbReference type="Pfam" id="PF18019">
    <property type="entry name" value="Cas3_HD"/>
    <property type="match status" value="1"/>
</dbReference>
<evidence type="ECO:0000313" key="7">
    <source>
        <dbReference type="Proteomes" id="UP001551582"/>
    </source>
</evidence>
<evidence type="ECO:0000259" key="5">
    <source>
        <dbReference type="Pfam" id="PF18019"/>
    </source>
</evidence>
<feature type="region of interest" description="Disordered" evidence="4">
    <location>
        <begin position="137"/>
        <end position="159"/>
    </location>
</feature>
<keyword evidence="7" id="KW-1185">Reference proteome</keyword>
<name>A0ABV3E5K6_9ACTN</name>
<dbReference type="RefSeq" id="WP_359980633.1">
    <property type="nucleotide sequence ID" value="NZ_JBEZLS010000010.1"/>
</dbReference>
<dbReference type="Proteomes" id="UP001551582">
    <property type="component" value="Unassembled WGS sequence"/>
</dbReference>
<evidence type="ECO:0000256" key="3">
    <source>
        <dbReference type="ARBA" id="ARBA00023118"/>
    </source>
</evidence>
<keyword evidence="3" id="KW-0051">Antiviral defense</keyword>
<evidence type="ECO:0000256" key="4">
    <source>
        <dbReference type="SAM" id="MobiDB-lite"/>
    </source>
</evidence>
<feature type="domain" description="HD Cas3-type" evidence="5">
    <location>
        <begin position="6"/>
        <end position="72"/>
    </location>
</feature>
<keyword evidence="2" id="KW-0378">Hydrolase</keyword>
<dbReference type="InterPro" id="IPR006483">
    <property type="entry name" value="CRISPR-assoc_Cas3_HD"/>
</dbReference>
<organism evidence="6 7">
    <name type="scientific">Streptomyces griseoloalbus</name>
    <dbReference type="NCBI Taxonomy" id="67303"/>
    <lineage>
        <taxon>Bacteria</taxon>
        <taxon>Bacillati</taxon>
        <taxon>Actinomycetota</taxon>
        <taxon>Actinomycetes</taxon>
        <taxon>Kitasatosporales</taxon>
        <taxon>Streptomycetaceae</taxon>
        <taxon>Streptomyces</taxon>
    </lineage>
</organism>
<evidence type="ECO:0000256" key="2">
    <source>
        <dbReference type="ARBA" id="ARBA00022801"/>
    </source>
</evidence>
<protein>
    <submittedName>
        <fullName evidence="6">HD domain-containing protein</fullName>
    </submittedName>
</protein>
<gene>
    <name evidence="6" type="ORF">AB0D65_15860</name>
</gene>
<feature type="compositionally biased region" description="Low complexity" evidence="4">
    <location>
        <begin position="144"/>
        <end position="159"/>
    </location>
</feature>
<reference evidence="6 7" key="1">
    <citation type="submission" date="2024-06" db="EMBL/GenBank/DDBJ databases">
        <title>The Natural Products Discovery Center: Release of the First 8490 Sequenced Strains for Exploring Actinobacteria Biosynthetic Diversity.</title>
        <authorList>
            <person name="Kalkreuter E."/>
            <person name="Kautsar S.A."/>
            <person name="Yang D."/>
            <person name="Bader C.D."/>
            <person name="Teijaro C.N."/>
            <person name="Fluegel L."/>
            <person name="Davis C.M."/>
            <person name="Simpson J.R."/>
            <person name="Lauterbach L."/>
            <person name="Steele A.D."/>
            <person name="Gui C."/>
            <person name="Meng S."/>
            <person name="Li G."/>
            <person name="Viehrig K."/>
            <person name="Ye F."/>
            <person name="Su P."/>
            <person name="Kiefer A.F."/>
            <person name="Nichols A."/>
            <person name="Cepeda A.J."/>
            <person name="Yan W."/>
            <person name="Fan B."/>
            <person name="Jiang Y."/>
            <person name="Adhikari A."/>
            <person name="Zheng C.-J."/>
            <person name="Schuster L."/>
            <person name="Cowan T.M."/>
            <person name="Smanski M.J."/>
            <person name="Chevrette M.G."/>
            <person name="De Carvalho L.P.S."/>
            <person name="Shen B."/>
        </authorList>
    </citation>
    <scope>NUCLEOTIDE SEQUENCE [LARGE SCALE GENOMIC DNA]</scope>
    <source>
        <strain evidence="6 7">NPDC048274</strain>
    </source>
</reference>